<evidence type="ECO:0000256" key="5">
    <source>
        <dbReference type="ARBA" id="ARBA00023136"/>
    </source>
</evidence>
<dbReference type="STRING" id="47427.A0A2H3EX50"/>
<dbReference type="Pfam" id="PF01545">
    <property type="entry name" value="Cation_efflux"/>
    <property type="match status" value="1"/>
</dbReference>
<feature type="domain" description="Cation efflux protein cytoplasmic" evidence="8">
    <location>
        <begin position="389"/>
        <end position="447"/>
    </location>
</feature>
<dbReference type="GO" id="GO:0098771">
    <property type="term" value="P:inorganic ion homeostasis"/>
    <property type="evidence" value="ECO:0007669"/>
    <property type="project" value="UniProtKB-ARBA"/>
</dbReference>
<dbReference type="InterPro" id="IPR027469">
    <property type="entry name" value="Cation_efflux_TMD_sf"/>
</dbReference>
<evidence type="ECO:0000313" key="10">
    <source>
        <dbReference type="Proteomes" id="UP000217790"/>
    </source>
</evidence>
<dbReference type="NCBIfam" id="TIGR01297">
    <property type="entry name" value="CDF"/>
    <property type="match status" value="1"/>
</dbReference>
<proteinExistence type="predicted"/>
<evidence type="ECO:0000256" key="1">
    <source>
        <dbReference type="ARBA" id="ARBA00004141"/>
    </source>
</evidence>
<dbReference type="GO" id="GO:0030003">
    <property type="term" value="P:intracellular monoatomic cation homeostasis"/>
    <property type="evidence" value="ECO:0007669"/>
    <property type="project" value="UniProtKB-ARBA"/>
</dbReference>
<sequence>MLPIYIPVRRAKAVAQLFMLGSKFASLILPDSGWIVPLFWFIRCFVSSLVALNSNLLLTVDIQTSTSVTASGPDLERKSTTPSSISVQDVEASAVSTATASSADPFNLRNGIRSDSELAELRRRAKGKKKAAVVKYQNRQNDLIAYLLKPLEQHTSDAKDEEESARLWVKIAVWASLISNLALCVIQMYAAISSVSLSLLATGIDSVFDIGSNVVLFWLHVKAEKLDMNKWPVGGARLENIGNIIYGSLMASVNLIVVVESVRSLVSKEDDTLKDFHLPSVIAVAAALGVKLMLFILCYPFRKNSSQVAVLWEDHRNDLWINTFGILMSTGGSKLRWYLDPMGAIIIGLGIIVAWTRSIYRQFEFLAGKSAPHEFLQLLIYKSMTFSDDIVQLDTVRAYHSGPDYFVEIDIVMDGSTPLYKAHDVSQQLQDKIEALPTVERAFVHVDYETTHSPEHRKPT</sequence>
<dbReference type="InterPro" id="IPR027470">
    <property type="entry name" value="Cation_efflux_CTD"/>
</dbReference>
<dbReference type="Gene3D" id="1.20.1510.10">
    <property type="entry name" value="Cation efflux protein transmembrane domain"/>
    <property type="match status" value="1"/>
</dbReference>
<evidence type="ECO:0000256" key="3">
    <source>
        <dbReference type="ARBA" id="ARBA00022692"/>
    </source>
</evidence>
<keyword evidence="10" id="KW-1185">Reference proteome</keyword>
<evidence type="ECO:0000313" key="9">
    <source>
        <dbReference type="EMBL" id="PBL03994.1"/>
    </source>
</evidence>
<dbReference type="GO" id="GO:0016020">
    <property type="term" value="C:membrane"/>
    <property type="evidence" value="ECO:0007669"/>
    <property type="project" value="UniProtKB-SubCell"/>
</dbReference>
<evidence type="ECO:0000256" key="2">
    <source>
        <dbReference type="ARBA" id="ARBA00022448"/>
    </source>
</evidence>
<gene>
    <name evidence="9" type="ORF">ARMGADRAFT_1157986</name>
</gene>
<evidence type="ECO:0000256" key="6">
    <source>
        <dbReference type="SAM" id="Phobius"/>
    </source>
</evidence>
<feature type="transmembrane region" description="Helical" evidence="6">
    <location>
        <begin position="279"/>
        <end position="299"/>
    </location>
</feature>
<evidence type="ECO:0000259" key="8">
    <source>
        <dbReference type="Pfam" id="PF16916"/>
    </source>
</evidence>
<dbReference type="FunFam" id="1.20.1510.10:FF:000005">
    <property type="entry name" value="Putative Cation diffusion facilitator 1"/>
    <property type="match status" value="1"/>
</dbReference>
<feature type="transmembrane region" description="Helical" evidence="6">
    <location>
        <begin position="343"/>
        <end position="360"/>
    </location>
</feature>
<name>A0A2H3EX50_ARMGA</name>
<dbReference type="AlphaFoldDB" id="A0A2H3EX50"/>
<reference evidence="10" key="1">
    <citation type="journal article" date="2017" name="Nat. Ecol. Evol.">
        <title>Genome expansion and lineage-specific genetic innovations in the forest pathogenic fungi Armillaria.</title>
        <authorList>
            <person name="Sipos G."/>
            <person name="Prasanna A.N."/>
            <person name="Walter M.C."/>
            <person name="O'Connor E."/>
            <person name="Balint B."/>
            <person name="Krizsan K."/>
            <person name="Kiss B."/>
            <person name="Hess J."/>
            <person name="Varga T."/>
            <person name="Slot J."/>
            <person name="Riley R."/>
            <person name="Boka B."/>
            <person name="Rigling D."/>
            <person name="Barry K."/>
            <person name="Lee J."/>
            <person name="Mihaltcheva S."/>
            <person name="LaButti K."/>
            <person name="Lipzen A."/>
            <person name="Waldron R."/>
            <person name="Moloney N.M."/>
            <person name="Sperisen C."/>
            <person name="Kredics L."/>
            <person name="Vagvoelgyi C."/>
            <person name="Patrignani A."/>
            <person name="Fitzpatrick D."/>
            <person name="Nagy I."/>
            <person name="Doyle S."/>
            <person name="Anderson J.B."/>
            <person name="Grigoriev I.V."/>
            <person name="Gueldener U."/>
            <person name="Muensterkoetter M."/>
            <person name="Nagy L.G."/>
        </authorList>
    </citation>
    <scope>NUCLEOTIDE SEQUENCE [LARGE SCALE GENOMIC DNA]</scope>
    <source>
        <strain evidence="10">Ar21-2</strain>
    </source>
</reference>
<feature type="transmembrane region" description="Helical" evidence="6">
    <location>
        <begin position="198"/>
        <end position="219"/>
    </location>
</feature>
<protein>
    <submittedName>
        <fullName evidence="9">CDF-like metal transporter</fullName>
    </submittedName>
</protein>
<dbReference type="GO" id="GO:0008324">
    <property type="term" value="F:monoatomic cation transmembrane transporter activity"/>
    <property type="evidence" value="ECO:0007669"/>
    <property type="project" value="InterPro"/>
</dbReference>
<dbReference type="OMA" id="AICVCTF"/>
<feature type="transmembrane region" description="Helical" evidence="6">
    <location>
        <begin position="240"/>
        <end position="259"/>
    </location>
</feature>
<dbReference type="InterPro" id="IPR050291">
    <property type="entry name" value="CDF_Transporter"/>
</dbReference>
<dbReference type="InterPro" id="IPR002524">
    <property type="entry name" value="Cation_efflux"/>
</dbReference>
<dbReference type="SUPFAM" id="SSF161111">
    <property type="entry name" value="Cation efflux protein transmembrane domain-like"/>
    <property type="match status" value="1"/>
</dbReference>
<dbReference type="InterPro" id="IPR036837">
    <property type="entry name" value="Cation_efflux_CTD_sf"/>
</dbReference>
<keyword evidence="4 6" id="KW-1133">Transmembrane helix</keyword>
<comment type="subcellular location">
    <subcellularLocation>
        <location evidence="1">Membrane</location>
        <topology evidence="1">Multi-pass membrane protein</topology>
    </subcellularLocation>
</comment>
<dbReference type="InterPro" id="IPR058533">
    <property type="entry name" value="Cation_efflux_TM"/>
</dbReference>
<feature type="transmembrane region" description="Helical" evidence="6">
    <location>
        <begin position="171"/>
        <end position="192"/>
    </location>
</feature>
<dbReference type="Pfam" id="PF16916">
    <property type="entry name" value="ZT_dimer"/>
    <property type="match status" value="1"/>
</dbReference>
<keyword evidence="5 6" id="KW-0472">Membrane</keyword>
<feature type="transmembrane region" description="Helical" evidence="6">
    <location>
        <begin position="34"/>
        <end position="52"/>
    </location>
</feature>
<dbReference type="OrthoDB" id="78296at2759"/>
<evidence type="ECO:0000256" key="4">
    <source>
        <dbReference type="ARBA" id="ARBA00022989"/>
    </source>
</evidence>
<dbReference type="InParanoid" id="A0A2H3EX50"/>
<evidence type="ECO:0000259" key="7">
    <source>
        <dbReference type="Pfam" id="PF01545"/>
    </source>
</evidence>
<dbReference type="SUPFAM" id="SSF160240">
    <property type="entry name" value="Cation efflux protein cytoplasmic domain-like"/>
    <property type="match status" value="1"/>
</dbReference>
<feature type="domain" description="Cation efflux protein transmembrane" evidence="7">
    <location>
        <begin position="173"/>
        <end position="361"/>
    </location>
</feature>
<dbReference type="Gene3D" id="3.30.70.1350">
    <property type="entry name" value="Cation efflux protein, cytoplasmic domain"/>
    <property type="match status" value="1"/>
</dbReference>
<dbReference type="EMBL" id="KZ293644">
    <property type="protein sequence ID" value="PBL03994.1"/>
    <property type="molecule type" value="Genomic_DNA"/>
</dbReference>
<keyword evidence="2" id="KW-0813">Transport</keyword>
<organism evidence="9 10">
    <name type="scientific">Armillaria gallica</name>
    <name type="common">Bulbous honey fungus</name>
    <name type="synonym">Armillaria bulbosa</name>
    <dbReference type="NCBI Taxonomy" id="47427"/>
    <lineage>
        <taxon>Eukaryota</taxon>
        <taxon>Fungi</taxon>
        <taxon>Dikarya</taxon>
        <taxon>Basidiomycota</taxon>
        <taxon>Agaricomycotina</taxon>
        <taxon>Agaricomycetes</taxon>
        <taxon>Agaricomycetidae</taxon>
        <taxon>Agaricales</taxon>
        <taxon>Marasmiineae</taxon>
        <taxon>Physalacriaceae</taxon>
        <taxon>Armillaria</taxon>
    </lineage>
</organism>
<dbReference type="PANTHER" id="PTHR43840:SF12">
    <property type="entry name" value="CATION DIFFUSION FACILITATOR 1 (AFU_ORTHOLOGUE AFUA_1G14440)"/>
    <property type="match status" value="1"/>
</dbReference>
<accession>A0A2H3EX50</accession>
<dbReference type="PANTHER" id="PTHR43840">
    <property type="entry name" value="MITOCHONDRIAL METAL TRANSPORTER 1-RELATED"/>
    <property type="match status" value="1"/>
</dbReference>
<keyword evidence="3 6" id="KW-0812">Transmembrane</keyword>
<dbReference type="Proteomes" id="UP000217790">
    <property type="component" value="Unassembled WGS sequence"/>
</dbReference>